<accession>A0A815KES3</accession>
<evidence type="ECO:0000313" key="3">
    <source>
        <dbReference type="EMBL" id="CAF3885263.1"/>
    </source>
</evidence>
<dbReference type="InterPro" id="IPR027417">
    <property type="entry name" value="P-loop_NTPase"/>
</dbReference>
<dbReference type="EMBL" id="CAJOBJ010001561">
    <property type="protein sequence ID" value="CAF3885263.1"/>
    <property type="molecule type" value="Genomic_DNA"/>
</dbReference>
<comment type="caution">
    <text evidence="2">The sequence shown here is derived from an EMBL/GenBank/DDBJ whole genome shotgun (WGS) entry which is preliminary data.</text>
</comment>
<dbReference type="PROSITE" id="PS00675">
    <property type="entry name" value="SIGMA54_INTERACT_1"/>
    <property type="match status" value="1"/>
</dbReference>
<dbReference type="PANTHER" id="PTHR32046">
    <property type="entry name" value="G DOMAIN-CONTAINING PROTEIN"/>
    <property type="match status" value="1"/>
</dbReference>
<dbReference type="Proteomes" id="UP000681720">
    <property type="component" value="Unassembled WGS sequence"/>
</dbReference>
<feature type="region of interest" description="Disordered" evidence="1">
    <location>
        <begin position="474"/>
        <end position="513"/>
    </location>
</feature>
<reference evidence="2" key="1">
    <citation type="submission" date="2021-02" db="EMBL/GenBank/DDBJ databases">
        <authorList>
            <person name="Nowell W R."/>
        </authorList>
    </citation>
    <scope>NUCLEOTIDE SEQUENCE</scope>
</reference>
<organism evidence="2 4">
    <name type="scientific">Rotaria magnacalcarata</name>
    <dbReference type="NCBI Taxonomy" id="392030"/>
    <lineage>
        <taxon>Eukaryota</taxon>
        <taxon>Metazoa</taxon>
        <taxon>Spiralia</taxon>
        <taxon>Gnathifera</taxon>
        <taxon>Rotifera</taxon>
        <taxon>Eurotatoria</taxon>
        <taxon>Bdelloidea</taxon>
        <taxon>Philodinida</taxon>
        <taxon>Philodinidae</taxon>
        <taxon>Rotaria</taxon>
    </lineage>
</organism>
<sequence>MLTNQFTRISDYASSTGIKRKAISGFGRVGSLYDCCRDNILANDNRRISSQSYKMSGSVKCMVIHGHSEAGRNLLRTIDIENDLRLSLLLNLTRTIGIASVLTHPNPISENTRFLSYSWIARQEQISNDAIRNMKLADSIAPTRPATHLITGVDYGIDVLAVLQLPSETRSIMEIDHILQKISRCLPNGANIRSLLTAEENDRLRKINNITIYSNIPDLTALDDIFKLFHQIQIIKQNSNACQPITYLLQPLAELHPKNMRNYAVLHNLPPELHHSLEQYVLRRRTTIQSLKEVFQKKLERFLKNYLEGLLHGAHVRYLQIKRDYHLEMKQLSNLLFDFRSGQIGISVVNNSLIDKNRTNSTYEFVRTVYDLEEKAIFISYLLNHNFSYFNAIDHNINNRDNENTIPTKIPKIGPHYRILCSDDTLNRNYRENFNQIRLRLQQEQQRDPSLRLIYADFSYSLYKVHNIHVLGSTNNENRPIQQPQSSFKKSSTFPEVHREERPPLKETPNATRSSLTDETINILLLGETGVGKSTFINAFINYLRFGTLEKAQSNTPSVLIPVSFTMTIGDHFEERTVKFGNVKDSNDEDFNHPGQSVTQHCKSYIFTLNHNEIPKNVKIRIIDTPGFGDTRGVGYDDRNMKHILQYINNLTHLNAICFLLKPNASRLNIFFRTYLTQLFSFIGPTVRDKILFCFTNARSTFYTPGNTAPLLKSMLAESSMGDISFTKKNTFSFDSESFRYLVALQNRIPFTLDEKREYELSWSTSAKEATRLIDYIRANHTSSPIRSGFQSMKQAQFEISSMIRPILETIRNILRNIILCKMNQSNISIELYPKHVLNPTAMCFTCHPPTINLSQFWITLDVPHQFKTKCNTCSCAAGRHAPIDYVLEYKSVGRSPTYHLNEMNEMLHRIYFASAELSLFLIHVACSTNDDLFILGFKQMIMNEEKMCAEQQSNKMNMQLVTELEKAQYEYEQRVRDVVSDRRTKTLANIYEKMREIRNYPQINEQMLAIERGQQAIMKQNEIVV</sequence>
<gene>
    <name evidence="3" type="ORF">GIL414_LOCUS5756</name>
    <name evidence="2" type="ORF">KQP761_LOCUS9278</name>
</gene>
<dbReference type="SUPFAM" id="SSF52540">
    <property type="entry name" value="P-loop containing nucleoside triphosphate hydrolases"/>
    <property type="match status" value="1"/>
</dbReference>
<name>A0A815KES3_9BILA</name>
<evidence type="ECO:0000313" key="4">
    <source>
        <dbReference type="Proteomes" id="UP000663834"/>
    </source>
</evidence>
<dbReference type="InterPro" id="IPR025662">
    <property type="entry name" value="Sigma_54_int_dom_ATP-bd_1"/>
</dbReference>
<evidence type="ECO:0008006" key="5">
    <source>
        <dbReference type="Google" id="ProtNLM"/>
    </source>
</evidence>
<dbReference type="Gene3D" id="3.40.50.300">
    <property type="entry name" value="P-loop containing nucleotide triphosphate hydrolases"/>
    <property type="match status" value="1"/>
</dbReference>
<dbReference type="PANTHER" id="PTHR32046:SF11">
    <property type="entry name" value="IMMUNE-ASSOCIATED NUCLEOTIDE-BINDING PROTEIN 10-LIKE"/>
    <property type="match status" value="1"/>
</dbReference>
<proteinExistence type="predicted"/>
<feature type="compositionally biased region" description="Polar residues" evidence="1">
    <location>
        <begin position="474"/>
        <end position="494"/>
    </location>
</feature>
<evidence type="ECO:0000256" key="1">
    <source>
        <dbReference type="SAM" id="MobiDB-lite"/>
    </source>
</evidence>
<feature type="compositionally biased region" description="Basic and acidic residues" evidence="1">
    <location>
        <begin position="496"/>
        <end position="505"/>
    </location>
</feature>
<protein>
    <recommendedName>
        <fullName evidence="5">G domain-containing protein</fullName>
    </recommendedName>
</protein>
<dbReference type="EMBL" id="CAJNOW010003692">
    <property type="protein sequence ID" value="CAF1392344.1"/>
    <property type="molecule type" value="Genomic_DNA"/>
</dbReference>
<dbReference type="Proteomes" id="UP000663834">
    <property type="component" value="Unassembled WGS sequence"/>
</dbReference>
<evidence type="ECO:0000313" key="2">
    <source>
        <dbReference type="EMBL" id="CAF1392344.1"/>
    </source>
</evidence>
<dbReference type="AlphaFoldDB" id="A0A815KES3"/>
<dbReference type="OrthoDB" id="10003799at2759"/>